<keyword evidence="4" id="KW-0677">Repeat</keyword>
<feature type="compositionally biased region" description="Polar residues" evidence="12">
    <location>
        <begin position="270"/>
        <end position="284"/>
    </location>
</feature>
<sequence>MSQPSRQCREQQVDNGGFHLTWRPPAEQFSYNMGRDSPGALLDMLAEVASQTLHSEKKLSELEMDVKPVVAKPPKEPKRKSQQVTFNVGQLLTMPATQLVKLFSVFSSDELKRQYSYSCALIPGCVQNYTSFASEGRARMSIKSHLAEHLEFLKNNAESYASFTATAVKYAKPKSTVQNKKAKIQQTKKPHKETLNKENKDTKVGKSTNYLRKILSNDVNLKEFESNAGQDRVNELRETLVQEIKKEASDVKVLGDHSYYEQVKEDNANEESTSNSNKVPVNSPTNENIMLMVVESNGVCVKDPLSNTENTTKITDAEENEVESMTLWKEDTYTAPDAFVPAKPKGKAKFIGTSKEEREMALILIEKIRKKGNPTGNNLQCRICDPPRSFTAPTTLVSHYRSHAGIKPYECRICRAVFTRRHSLKYHMLIHQNQTRFTCADCGKKFRHPSHFREHRRRHTGEAPFGCEDCGQRFKTRNTYKRHLKTRHGKVLTITGELLHLSEEDSKKVRTKNRRKKQDVSESMISETAAATESVLPHARNDEYWDEQQICNEDGQNGVQQAIDNAIWMYRNQPGAASEKNYSEIKSKPTTNKTDYNETEIENSFENNEVVIAQTDSNGALHFENYNYAQDEVYTDSNGIQFSCEENVCTEITDNAKPYENQGETVVEYQECPDNFTEAMNNPIFTAKQEPEDGVFVLDNEEIISSDVVQSSELKELLSTSNSTQTEEAMQTESTNSDEQTLKIIPCQVKVCDNNGTATLQLLKNSKIALLGNKAQSINLIQNGKQHTILLLASGDNNLLEIDNGVIEGSKSLPVIAVPAE</sequence>
<dbReference type="PROSITE" id="PS50157">
    <property type="entry name" value="ZINC_FINGER_C2H2_2"/>
    <property type="match status" value="4"/>
</dbReference>
<keyword evidence="6" id="KW-0862">Zinc</keyword>
<keyword evidence="9" id="KW-0804">Transcription</keyword>
<evidence type="ECO:0000256" key="10">
    <source>
        <dbReference type="ARBA" id="ARBA00023242"/>
    </source>
</evidence>
<evidence type="ECO:0000256" key="8">
    <source>
        <dbReference type="ARBA" id="ARBA00023125"/>
    </source>
</evidence>
<keyword evidence="10" id="KW-0539">Nucleus</keyword>
<dbReference type="FunFam" id="3.30.160.60:FF:001370">
    <property type="entry name" value="Zinc finger protein"/>
    <property type="match status" value="1"/>
</dbReference>
<keyword evidence="5 11" id="KW-0863">Zinc-finger</keyword>
<keyword evidence="7" id="KW-0805">Transcription regulation</keyword>
<reference evidence="14" key="1">
    <citation type="submission" date="2021-01" db="UniProtKB">
        <authorList>
            <consortium name="EnsemblMetazoa"/>
        </authorList>
    </citation>
    <scope>IDENTIFICATION</scope>
</reference>
<evidence type="ECO:0000259" key="13">
    <source>
        <dbReference type="PROSITE" id="PS50157"/>
    </source>
</evidence>
<dbReference type="SMR" id="A0A7M7GFC4"/>
<dbReference type="RefSeq" id="XP_003428180.1">
    <property type="nucleotide sequence ID" value="XM_003428132.5"/>
</dbReference>
<dbReference type="GO" id="GO:0003690">
    <property type="term" value="F:double-stranded DNA binding"/>
    <property type="evidence" value="ECO:0007669"/>
    <property type="project" value="UniProtKB-ARBA"/>
</dbReference>
<feature type="domain" description="C2H2-type" evidence="13">
    <location>
        <begin position="379"/>
        <end position="408"/>
    </location>
</feature>
<dbReference type="OrthoDB" id="3533395at2759"/>
<keyword evidence="3" id="KW-0479">Metal-binding</keyword>
<dbReference type="GeneID" id="100678227"/>
<dbReference type="InterPro" id="IPR036236">
    <property type="entry name" value="Znf_C2H2_sf"/>
</dbReference>
<evidence type="ECO:0000256" key="11">
    <source>
        <dbReference type="PROSITE-ProRule" id="PRU00042"/>
    </source>
</evidence>
<comment type="subcellular location">
    <subcellularLocation>
        <location evidence="1">Nucleus</location>
    </subcellularLocation>
</comment>
<feature type="region of interest" description="Disordered" evidence="12">
    <location>
        <begin position="509"/>
        <end position="531"/>
    </location>
</feature>
<protein>
    <recommendedName>
        <fullName evidence="13">C2H2-type domain-containing protein</fullName>
    </recommendedName>
</protein>
<dbReference type="InParanoid" id="A0A7M7GFC4"/>
<accession>A0A7M7GFC4</accession>
<evidence type="ECO:0000256" key="9">
    <source>
        <dbReference type="ARBA" id="ARBA00023163"/>
    </source>
</evidence>
<organism evidence="14 15">
    <name type="scientific">Nasonia vitripennis</name>
    <name type="common">Parasitic wasp</name>
    <dbReference type="NCBI Taxonomy" id="7425"/>
    <lineage>
        <taxon>Eukaryota</taxon>
        <taxon>Metazoa</taxon>
        <taxon>Ecdysozoa</taxon>
        <taxon>Arthropoda</taxon>
        <taxon>Hexapoda</taxon>
        <taxon>Insecta</taxon>
        <taxon>Pterygota</taxon>
        <taxon>Neoptera</taxon>
        <taxon>Endopterygota</taxon>
        <taxon>Hymenoptera</taxon>
        <taxon>Apocrita</taxon>
        <taxon>Proctotrupomorpha</taxon>
        <taxon>Chalcidoidea</taxon>
        <taxon>Pteromalidae</taxon>
        <taxon>Pteromalinae</taxon>
        <taxon>Nasonia</taxon>
    </lineage>
</organism>
<evidence type="ECO:0000256" key="4">
    <source>
        <dbReference type="ARBA" id="ARBA00022737"/>
    </source>
</evidence>
<evidence type="ECO:0000313" key="14">
    <source>
        <dbReference type="EnsemblMetazoa" id="XP_003428180"/>
    </source>
</evidence>
<dbReference type="PROSITE" id="PS00028">
    <property type="entry name" value="ZINC_FINGER_C2H2_1"/>
    <property type="match status" value="3"/>
</dbReference>
<dbReference type="FunFam" id="3.30.160.60:FF:002529">
    <property type="entry name" value="B-cell CLL/lymphoma 6 member B protein"/>
    <property type="match status" value="1"/>
</dbReference>
<evidence type="ECO:0000256" key="12">
    <source>
        <dbReference type="SAM" id="MobiDB-lite"/>
    </source>
</evidence>
<evidence type="ECO:0000256" key="7">
    <source>
        <dbReference type="ARBA" id="ARBA00023015"/>
    </source>
</evidence>
<dbReference type="Pfam" id="PF00096">
    <property type="entry name" value="zf-C2H2"/>
    <property type="match status" value="3"/>
</dbReference>
<feature type="domain" description="C2H2-type" evidence="13">
    <location>
        <begin position="437"/>
        <end position="464"/>
    </location>
</feature>
<evidence type="ECO:0000256" key="3">
    <source>
        <dbReference type="ARBA" id="ARBA00022723"/>
    </source>
</evidence>
<dbReference type="Gene3D" id="3.30.160.60">
    <property type="entry name" value="Classic Zinc Finger"/>
    <property type="match status" value="3"/>
</dbReference>
<comment type="similarity">
    <text evidence="2">Belongs to the krueppel C2H2-type zinc-finger protein family.</text>
</comment>
<dbReference type="PANTHER" id="PTHR24379:SF121">
    <property type="entry name" value="C2H2-TYPE DOMAIN-CONTAINING PROTEIN"/>
    <property type="match status" value="1"/>
</dbReference>
<dbReference type="GO" id="GO:0005634">
    <property type="term" value="C:nucleus"/>
    <property type="evidence" value="ECO:0007669"/>
    <property type="project" value="UniProtKB-SubCell"/>
</dbReference>
<dbReference type="PANTHER" id="PTHR24379">
    <property type="entry name" value="KRAB AND ZINC FINGER DOMAIN-CONTAINING"/>
    <property type="match status" value="1"/>
</dbReference>
<dbReference type="AlphaFoldDB" id="A0A7M7GFC4"/>
<keyword evidence="15" id="KW-1185">Reference proteome</keyword>
<name>A0A7M7GFC4_NASVI</name>
<dbReference type="SMART" id="SM00355">
    <property type="entry name" value="ZnF_C2H2"/>
    <property type="match status" value="4"/>
</dbReference>
<proteinExistence type="inferred from homology"/>
<evidence type="ECO:0000256" key="2">
    <source>
        <dbReference type="ARBA" id="ARBA00006991"/>
    </source>
</evidence>
<keyword evidence="8" id="KW-0238">DNA-binding</keyword>
<feature type="region of interest" description="Disordered" evidence="12">
    <location>
        <begin position="1"/>
        <end position="21"/>
    </location>
</feature>
<dbReference type="Proteomes" id="UP000002358">
    <property type="component" value="Chromosome 4"/>
</dbReference>
<evidence type="ECO:0000256" key="6">
    <source>
        <dbReference type="ARBA" id="ARBA00022833"/>
    </source>
</evidence>
<feature type="region of interest" description="Disordered" evidence="12">
    <location>
        <begin position="264"/>
        <end position="284"/>
    </location>
</feature>
<feature type="domain" description="C2H2-type" evidence="13">
    <location>
        <begin position="465"/>
        <end position="488"/>
    </location>
</feature>
<evidence type="ECO:0000256" key="1">
    <source>
        <dbReference type="ARBA" id="ARBA00004123"/>
    </source>
</evidence>
<dbReference type="InterPro" id="IPR013087">
    <property type="entry name" value="Znf_C2H2_type"/>
</dbReference>
<feature type="compositionally biased region" description="Polar residues" evidence="12">
    <location>
        <begin position="521"/>
        <end position="531"/>
    </location>
</feature>
<evidence type="ECO:0000256" key="5">
    <source>
        <dbReference type="ARBA" id="ARBA00022771"/>
    </source>
</evidence>
<dbReference type="GO" id="GO:0008270">
    <property type="term" value="F:zinc ion binding"/>
    <property type="evidence" value="ECO:0007669"/>
    <property type="project" value="UniProtKB-KW"/>
</dbReference>
<feature type="domain" description="C2H2-type" evidence="13">
    <location>
        <begin position="409"/>
        <end position="436"/>
    </location>
</feature>
<dbReference type="SUPFAM" id="SSF57667">
    <property type="entry name" value="beta-beta-alpha zinc fingers"/>
    <property type="match status" value="2"/>
</dbReference>
<evidence type="ECO:0000313" key="15">
    <source>
        <dbReference type="Proteomes" id="UP000002358"/>
    </source>
</evidence>
<dbReference type="EnsemblMetazoa" id="XM_003428132">
    <property type="protein sequence ID" value="XP_003428180"/>
    <property type="gene ID" value="LOC100678227"/>
</dbReference>